<feature type="domain" description="Transposase IS116/IS110/IS902 C-terminal" evidence="2">
    <location>
        <begin position="255"/>
        <end position="339"/>
    </location>
</feature>
<sequence>MDIVHERAAGMDISKRDAKVCVRIPGDRAGTYTSKVTTWGATTQAILELREFLEREHVTVVVMEATSDYWKPFFYLLEETLPVMLVNAKAARNIPGRKTDVSDAAWLAQLAAHGLLRASFVPPEPIRELRDLTRARAIATRDRAREIQRLEKFLESSGIKLSSVVSDLTGVSSRDMLEALINGERNPNVLACMARGTMRSKIPALVDALTGRFKPHHAFMAKLHLNQIDAHTRTIQALTARIEEAMEPFRDARDALATIPGVSQRVAEVIIAETGADMAVFETPGRLASWTGVCPGANESAGRIKSAHIMPGNKYLKGALGIAAMSAAQSKNTYLAAKYHRLTARSGRNKALVAVEHSILTAAWHMLANGECYLEPGADYYTRTNPSRAKNNAIKQLNSLGYDVTITPVTAA</sequence>
<evidence type="ECO:0000313" key="4">
    <source>
        <dbReference type="EMBL" id="WXK94073.1"/>
    </source>
</evidence>
<feature type="domain" description="Transposase IS110-like N-terminal" evidence="1">
    <location>
        <begin position="9"/>
        <end position="156"/>
    </location>
</feature>
<evidence type="ECO:0000313" key="3">
    <source>
        <dbReference type="EMBL" id="WXK93459.1"/>
    </source>
</evidence>
<dbReference type="Proteomes" id="UP001623384">
    <property type="component" value="Chromosome"/>
</dbReference>
<dbReference type="InterPro" id="IPR047650">
    <property type="entry name" value="Transpos_IS110"/>
</dbReference>
<dbReference type="EMBL" id="CP148033">
    <property type="protein sequence ID" value="WXK93459.1"/>
    <property type="molecule type" value="Genomic_DNA"/>
</dbReference>
<dbReference type="EMBL" id="CP148033">
    <property type="protein sequence ID" value="WXK94073.1"/>
    <property type="molecule type" value="Genomic_DNA"/>
</dbReference>
<protein>
    <submittedName>
        <fullName evidence="3">IS110 family transposase</fullName>
    </submittedName>
</protein>
<evidence type="ECO:0000313" key="5">
    <source>
        <dbReference type="Proteomes" id="UP001623384"/>
    </source>
</evidence>
<dbReference type="PANTHER" id="PTHR33055">
    <property type="entry name" value="TRANSPOSASE FOR INSERTION SEQUENCE ELEMENT IS1111A"/>
    <property type="match status" value="1"/>
</dbReference>
<dbReference type="RefSeq" id="WP_406635832.1">
    <property type="nucleotide sequence ID" value="NZ_CP148033.1"/>
</dbReference>
<accession>A0ABZ2R6F3</accession>
<dbReference type="InterPro" id="IPR002525">
    <property type="entry name" value="Transp_IS110-like_N"/>
</dbReference>
<gene>
    <name evidence="3" type="ORF">WHH00_01295</name>
    <name evidence="4" type="ORF">WHH00_04500</name>
</gene>
<organism evidence="3 5">
    <name type="scientific">Pseudarthrobacter quantipunctorum</name>
    <dbReference type="NCBI Taxonomy" id="3128980"/>
    <lineage>
        <taxon>Bacteria</taxon>
        <taxon>Bacillati</taxon>
        <taxon>Actinomycetota</taxon>
        <taxon>Actinomycetes</taxon>
        <taxon>Micrococcales</taxon>
        <taxon>Micrococcaceae</taxon>
        <taxon>Pseudarthrobacter</taxon>
    </lineage>
</organism>
<dbReference type="PANTHER" id="PTHR33055:SF15">
    <property type="entry name" value="TRANSPOSASE-RELATED"/>
    <property type="match status" value="1"/>
</dbReference>
<keyword evidence="5" id="KW-1185">Reference proteome</keyword>
<name>A0ABZ2R6F3_9MICC</name>
<dbReference type="InterPro" id="IPR003346">
    <property type="entry name" value="Transposase_20"/>
</dbReference>
<evidence type="ECO:0000259" key="2">
    <source>
        <dbReference type="Pfam" id="PF02371"/>
    </source>
</evidence>
<evidence type="ECO:0000259" key="1">
    <source>
        <dbReference type="Pfam" id="PF01548"/>
    </source>
</evidence>
<dbReference type="Pfam" id="PF02371">
    <property type="entry name" value="Transposase_20"/>
    <property type="match status" value="1"/>
</dbReference>
<dbReference type="NCBIfam" id="NF033542">
    <property type="entry name" value="transpos_IS110"/>
    <property type="match status" value="1"/>
</dbReference>
<proteinExistence type="predicted"/>
<dbReference type="Pfam" id="PF01548">
    <property type="entry name" value="DEDD_Tnp_IS110"/>
    <property type="match status" value="1"/>
</dbReference>
<reference evidence="3 5" key="1">
    <citation type="submission" date="2024-03" db="EMBL/GenBank/DDBJ databases">
        <title>Rhodococcus navarretei sp. nov. and Pseudarthrobacter quantumdoti sp. nov., two new species with the ability to biosynthesize Quantum Dots isolated from soil samples at Union Glacier, Antarctica.</title>
        <authorList>
            <person name="Vargas M."/>
        </authorList>
    </citation>
    <scope>NUCLEOTIDE SEQUENCE [LARGE SCALE GENOMIC DNA]</scope>
    <source>
        <strain evidence="3 5">RC-2-3</strain>
    </source>
</reference>